<feature type="compositionally biased region" description="Basic and acidic residues" evidence="1">
    <location>
        <begin position="275"/>
        <end position="286"/>
    </location>
</feature>
<feature type="signal peptide" evidence="2">
    <location>
        <begin position="1"/>
        <end position="17"/>
    </location>
</feature>
<keyword evidence="4" id="KW-1185">Reference proteome</keyword>
<organism evidence="3 4">
    <name type="scientific">Lophium mytilinum</name>
    <dbReference type="NCBI Taxonomy" id="390894"/>
    <lineage>
        <taxon>Eukaryota</taxon>
        <taxon>Fungi</taxon>
        <taxon>Dikarya</taxon>
        <taxon>Ascomycota</taxon>
        <taxon>Pezizomycotina</taxon>
        <taxon>Dothideomycetes</taxon>
        <taxon>Pleosporomycetidae</taxon>
        <taxon>Mytilinidiales</taxon>
        <taxon>Mytilinidiaceae</taxon>
        <taxon>Lophium</taxon>
    </lineage>
</organism>
<evidence type="ECO:0000313" key="4">
    <source>
        <dbReference type="Proteomes" id="UP000799750"/>
    </source>
</evidence>
<evidence type="ECO:0000256" key="1">
    <source>
        <dbReference type="SAM" id="MobiDB-lite"/>
    </source>
</evidence>
<evidence type="ECO:0008006" key="5">
    <source>
        <dbReference type="Google" id="ProtNLM"/>
    </source>
</evidence>
<dbReference type="AlphaFoldDB" id="A0A6A6Q9T2"/>
<sequence>MISSLILLPVFFWHVTSHPHYVPRENKETGKPTTLAGSLCASPSCTVTPTSLSSLVFTASPVTVKPPGAESSITVSFDPVTTKSFQPETTVLANTDTKGTLTLGKATVTGLKATATATYNLSPTETSRVVVVAEVEATTQLYFGTSDDDSTGGSCPIDGPFSHNERRDLNFHRSLSKRSVRIADVTNSDGSNRGPLIQSMIADALTVLHAVDEKLDSYNGNYAGVTDLGLTRWFPISQFGRLHNMVKAELRALTNTNTIDPDNILTTWTTMESRPGSRDRNCRSEDGAEGIQAETSHRELSLPPAPGQSDSEVCPGAWVLVCPKIIKNYHSLAMPKDFCTKKNPLTRQTVNKKLLNTDQYNFDIGIGTGARMVIHELTHFRDLCKTVPGWDLGDNDKPVAYVIHRVS</sequence>
<evidence type="ECO:0000313" key="3">
    <source>
        <dbReference type="EMBL" id="KAF2489095.1"/>
    </source>
</evidence>
<evidence type="ECO:0000256" key="2">
    <source>
        <dbReference type="SAM" id="SignalP"/>
    </source>
</evidence>
<dbReference type="OrthoDB" id="5371146at2759"/>
<keyword evidence="2" id="KW-0732">Signal</keyword>
<proteinExistence type="predicted"/>
<name>A0A6A6Q9T2_9PEZI</name>
<dbReference type="Proteomes" id="UP000799750">
    <property type="component" value="Unassembled WGS sequence"/>
</dbReference>
<gene>
    <name evidence="3" type="ORF">BU16DRAFT_544513</name>
</gene>
<feature type="region of interest" description="Disordered" evidence="1">
    <location>
        <begin position="271"/>
        <end position="310"/>
    </location>
</feature>
<accession>A0A6A6Q9T2</accession>
<feature type="chain" id="PRO_5025609501" description="Lysine-specific metallo-endopeptidase domain-containing protein" evidence="2">
    <location>
        <begin position="18"/>
        <end position="407"/>
    </location>
</feature>
<protein>
    <recommendedName>
        <fullName evidence="5">Lysine-specific metallo-endopeptidase domain-containing protein</fullName>
    </recommendedName>
</protein>
<dbReference type="EMBL" id="MU004199">
    <property type="protein sequence ID" value="KAF2489095.1"/>
    <property type="molecule type" value="Genomic_DNA"/>
</dbReference>
<reference evidence="3" key="1">
    <citation type="journal article" date="2020" name="Stud. Mycol.">
        <title>101 Dothideomycetes genomes: a test case for predicting lifestyles and emergence of pathogens.</title>
        <authorList>
            <person name="Haridas S."/>
            <person name="Albert R."/>
            <person name="Binder M."/>
            <person name="Bloem J."/>
            <person name="Labutti K."/>
            <person name="Salamov A."/>
            <person name="Andreopoulos B."/>
            <person name="Baker S."/>
            <person name="Barry K."/>
            <person name="Bills G."/>
            <person name="Bluhm B."/>
            <person name="Cannon C."/>
            <person name="Castanera R."/>
            <person name="Culley D."/>
            <person name="Daum C."/>
            <person name="Ezra D."/>
            <person name="Gonzalez J."/>
            <person name="Henrissat B."/>
            <person name="Kuo A."/>
            <person name="Liang C."/>
            <person name="Lipzen A."/>
            <person name="Lutzoni F."/>
            <person name="Magnuson J."/>
            <person name="Mondo S."/>
            <person name="Nolan M."/>
            <person name="Ohm R."/>
            <person name="Pangilinan J."/>
            <person name="Park H.-J."/>
            <person name="Ramirez L."/>
            <person name="Alfaro M."/>
            <person name="Sun H."/>
            <person name="Tritt A."/>
            <person name="Yoshinaga Y."/>
            <person name="Zwiers L.-H."/>
            <person name="Turgeon B."/>
            <person name="Goodwin S."/>
            <person name="Spatafora J."/>
            <person name="Crous P."/>
            <person name="Grigoriev I."/>
        </authorList>
    </citation>
    <scope>NUCLEOTIDE SEQUENCE</scope>
    <source>
        <strain evidence="3">CBS 269.34</strain>
    </source>
</reference>